<dbReference type="InterPro" id="IPR000089">
    <property type="entry name" value="Biotin_lipoyl"/>
</dbReference>
<evidence type="ECO:0000256" key="3">
    <source>
        <dbReference type="ARBA" id="ARBA00022516"/>
    </source>
</evidence>
<accession>A0ABY5C3S6</accession>
<evidence type="ECO:0000259" key="10">
    <source>
        <dbReference type="PROSITE" id="PS50968"/>
    </source>
</evidence>
<evidence type="ECO:0000256" key="4">
    <source>
        <dbReference type="ARBA" id="ARBA00022832"/>
    </source>
</evidence>
<keyword evidence="7 8" id="KW-0092">Biotin</keyword>
<comment type="pathway">
    <text evidence="1 8">Lipid metabolism; fatty acid biosynthesis.</text>
</comment>
<evidence type="ECO:0000256" key="8">
    <source>
        <dbReference type="RuleBase" id="RU364072"/>
    </source>
</evidence>
<sequence>MNEADIERLLAKFDQSSLQELKIDGDGLNVYFSKQATPQQQAAPTTKTPAAPEQASNSQAANAPYRLKAPMVGIIYVAPSPDKPAYKAIGDHVKKGETICAIEAMKLINEVKSPVTGTLKKCLFTDGEMVEYDQPLFEIEED</sequence>
<keyword evidence="4 8" id="KW-0276">Fatty acid metabolism</keyword>
<dbReference type="InterPro" id="IPR011053">
    <property type="entry name" value="Single_hybrid_motif"/>
</dbReference>
<evidence type="ECO:0000256" key="9">
    <source>
        <dbReference type="SAM" id="MobiDB-lite"/>
    </source>
</evidence>
<keyword evidence="6 8" id="KW-0275">Fatty acid biosynthesis</keyword>
<name>A0ABY5C3S6_9LACO</name>
<organism evidence="11 12">
    <name type="scientific">Fructilactobacillus ixorae</name>
    <dbReference type="NCBI Taxonomy" id="1750535"/>
    <lineage>
        <taxon>Bacteria</taxon>
        <taxon>Bacillati</taxon>
        <taxon>Bacillota</taxon>
        <taxon>Bacilli</taxon>
        <taxon>Lactobacillales</taxon>
        <taxon>Lactobacillaceae</taxon>
        <taxon>Fructilactobacillus</taxon>
    </lineage>
</organism>
<dbReference type="SUPFAM" id="SSF51230">
    <property type="entry name" value="Single hybrid motif"/>
    <property type="match status" value="1"/>
</dbReference>
<feature type="compositionally biased region" description="Low complexity" evidence="9">
    <location>
        <begin position="34"/>
        <end position="52"/>
    </location>
</feature>
<dbReference type="PROSITE" id="PS50968">
    <property type="entry name" value="BIOTINYL_LIPOYL"/>
    <property type="match status" value="1"/>
</dbReference>
<evidence type="ECO:0000256" key="2">
    <source>
        <dbReference type="ARBA" id="ARBA00017562"/>
    </source>
</evidence>
<dbReference type="InterPro" id="IPR001249">
    <property type="entry name" value="AcCoA_biotinCC"/>
</dbReference>
<dbReference type="Proteomes" id="UP001057532">
    <property type="component" value="Chromosome"/>
</dbReference>
<dbReference type="InterPro" id="IPR001882">
    <property type="entry name" value="Biotin_BS"/>
</dbReference>
<keyword evidence="12" id="KW-1185">Reference proteome</keyword>
<feature type="domain" description="Lipoyl-binding" evidence="10">
    <location>
        <begin position="64"/>
        <end position="140"/>
    </location>
</feature>
<gene>
    <name evidence="11" type="ORF">M8332_00810</name>
</gene>
<protein>
    <recommendedName>
        <fullName evidence="2 8">Biotin carboxyl carrier protein of acetyl-CoA carboxylase</fullName>
    </recommendedName>
</protein>
<proteinExistence type="predicted"/>
<evidence type="ECO:0000256" key="6">
    <source>
        <dbReference type="ARBA" id="ARBA00023160"/>
    </source>
</evidence>
<dbReference type="EMBL" id="CP097478">
    <property type="protein sequence ID" value="USS93440.1"/>
    <property type="molecule type" value="Genomic_DNA"/>
</dbReference>
<evidence type="ECO:0000313" key="11">
    <source>
        <dbReference type="EMBL" id="USS93440.1"/>
    </source>
</evidence>
<dbReference type="PRINTS" id="PR01071">
    <property type="entry name" value="ACOABIOTINCC"/>
</dbReference>
<keyword evidence="5 8" id="KW-0443">Lipid metabolism</keyword>
<evidence type="ECO:0000256" key="1">
    <source>
        <dbReference type="ARBA" id="ARBA00005194"/>
    </source>
</evidence>
<evidence type="ECO:0000256" key="5">
    <source>
        <dbReference type="ARBA" id="ARBA00023098"/>
    </source>
</evidence>
<dbReference type="InterPro" id="IPR050709">
    <property type="entry name" value="Biotin_Carboxyl_Carrier/Decarb"/>
</dbReference>
<feature type="region of interest" description="Disordered" evidence="9">
    <location>
        <begin position="34"/>
        <end position="62"/>
    </location>
</feature>
<comment type="function">
    <text evidence="8">This protein is a component of the acetyl coenzyme A carboxylase complex; first, biotin carboxylase catalyzes the carboxylation of the carrier protein and then the transcarboxylase transfers the carboxyl group to form malonyl-CoA.</text>
</comment>
<evidence type="ECO:0000256" key="7">
    <source>
        <dbReference type="ARBA" id="ARBA00023267"/>
    </source>
</evidence>
<keyword evidence="3 8" id="KW-0444">Lipid biosynthesis</keyword>
<evidence type="ECO:0000313" key="12">
    <source>
        <dbReference type="Proteomes" id="UP001057532"/>
    </source>
</evidence>
<dbReference type="PANTHER" id="PTHR45266">
    <property type="entry name" value="OXALOACETATE DECARBOXYLASE ALPHA CHAIN"/>
    <property type="match status" value="1"/>
</dbReference>
<dbReference type="Pfam" id="PF00364">
    <property type="entry name" value="Biotin_lipoyl"/>
    <property type="match status" value="1"/>
</dbReference>
<dbReference type="PROSITE" id="PS00188">
    <property type="entry name" value="BIOTIN"/>
    <property type="match status" value="1"/>
</dbReference>
<dbReference type="Gene3D" id="2.40.50.100">
    <property type="match status" value="1"/>
</dbReference>
<dbReference type="RefSeq" id="WP_252780272.1">
    <property type="nucleotide sequence ID" value="NZ_CP097478.1"/>
</dbReference>
<dbReference type="PANTHER" id="PTHR45266:SF3">
    <property type="entry name" value="OXALOACETATE DECARBOXYLASE ALPHA CHAIN"/>
    <property type="match status" value="1"/>
</dbReference>
<reference evidence="11" key="1">
    <citation type="submission" date="2022-05" db="EMBL/GenBank/DDBJ databases">
        <authorList>
            <person name="Oliphant S.A."/>
            <person name="Watson-Haigh N.S."/>
            <person name="Sumby K.M."/>
            <person name="Gardner J.M."/>
            <person name="Jiranek V."/>
        </authorList>
    </citation>
    <scope>NUCLEOTIDE SEQUENCE</scope>
    <source>
        <strain evidence="11">Ru20-1</strain>
    </source>
</reference>
<dbReference type="CDD" id="cd06850">
    <property type="entry name" value="biotinyl_domain"/>
    <property type="match status" value="1"/>
</dbReference>